<evidence type="ECO:0000256" key="1">
    <source>
        <dbReference type="SAM" id="MobiDB-lite"/>
    </source>
</evidence>
<feature type="signal peptide" evidence="3">
    <location>
        <begin position="1"/>
        <end position="18"/>
    </location>
</feature>
<feature type="compositionally biased region" description="Pro residues" evidence="1">
    <location>
        <begin position="405"/>
        <end position="419"/>
    </location>
</feature>
<reference evidence="5" key="1">
    <citation type="thesis" date="2021" institute="BYU ScholarsArchive" country="Provo, UT, USA">
        <title>Applications of and Algorithms for Genome Assembly and Genomic Analyses with an Emphasis on Marine Teleosts.</title>
        <authorList>
            <person name="Pickett B.D."/>
        </authorList>
    </citation>
    <scope>NUCLEOTIDE SEQUENCE</scope>
    <source>
        <strain evidence="5">HI-2016</strain>
    </source>
</reference>
<evidence type="ECO:0000259" key="4">
    <source>
        <dbReference type="Pfam" id="PF01108"/>
    </source>
</evidence>
<keyword evidence="2" id="KW-0472">Membrane</keyword>
<dbReference type="PANTHER" id="PTHR20859:SF87">
    <property type="entry name" value="CYTOKINE RECEPTOR FAMILY MEMBER B13-RELATED"/>
    <property type="match status" value="1"/>
</dbReference>
<dbReference type="PANTHER" id="PTHR20859">
    <property type="entry name" value="INTERFERON/INTERLEUKIN RECEPTOR"/>
    <property type="match status" value="1"/>
</dbReference>
<name>A0A8T2N439_9TELE</name>
<feature type="compositionally biased region" description="Basic and acidic residues" evidence="1">
    <location>
        <begin position="342"/>
        <end position="375"/>
    </location>
</feature>
<keyword evidence="6" id="KW-1185">Reference proteome</keyword>
<organism evidence="5 6">
    <name type="scientific">Albula glossodonta</name>
    <name type="common">roundjaw bonefish</name>
    <dbReference type="NCBI Taxonomy" id="121402"/>
    <lineage>
        <taxon>Eukaryota</taxon>
        <taxon>Metazoa</taxon>
        <taxon>Chordata</taxon>
        <taxon>Craniata</taxon>
        <taxon>Vertebrata</taxon>
        <taxon>Euteleostomi</taxon>
        <taxon>Actinopterygii</taxon>
        <taxon>Neopterygii</taxon>
        <taxon>Teleostei</taxon>
        <taxon>Albuliformes</taxon>
        <taxon>Albulidae</taxon>
        <taxon>Albula</taxon>
    </lineage>
</organism>
<feature type="domain" description="Fibronectin type-III" evidence="4">
    <location>
        <begin position="8"/>
        <end position="104"/>
    </location>
</feature>
<feature type="compositionally biased region" description="Low complexity" evidence="1">
    <location>
        <begin position="778"/>
        <end position="788"/>
    </location>
</feature>
<dbReference type="Gene3D" id="2.60.40.10">
    <property type="entry name" value="Immunoglobulins"/>
    <property type="match status" value="1"/>
</dbReference>
<keyword evidence="2" id="KW-0812">Transmembrane</keyword>
<dbReference type="InterPro" id="IPR013783">
    <property type="entry name" value="Ig-like_fold"/>
</dbReference>
<feature type="compositionally biased region" description="Pro residues" evidence="1">
    <location>
        <begin position="765"/>
        <end position="777"/>
    </location>
</feature>
<feature type="compositionally biased region" description="Pro residues" evidence="1">
    <location>
        <begin position="585"/>
        <end position="595"/>
    </location>
</feature>
<proteinExistence type="predicted"/>
<sequence length="799" mass="86130">MDWASLTTIVMLYFLTKASSIVSPPRNITVMCHNFETMVYWNHSDGAADVRFNVNIVSYRSNRLPVDSCWNTTERKCNVSSLILSKIQDNYHMNITALRGSVESQPAMSADFTYILDLKEELLCSVDFPPVNVSITDRLLKVRFINPYRHYRAALRKGKNQYDGKFQYTLIHANATDEYKFECQPREPICEGSIPLADGEETQCVMPKGNLKGIHFTAAEKVCQETQKQIVKENQMNIVLYVLVPVVAFMFLATFVVLMSRRLTQTQSSIPKSMASWLTNPRPVGGSLLQPESEITSEVLSVEPSPSYSMVQEPHLQDATGSTTIDGDGSRFRIGVVADQSASEKGEQQQEEPEQKRHPEYDHRHWQSTDYDRTHVPVSMEMSPGDSVVGYTHTQNPHGSARAPAAPPCTGPQPLPPEQGPSRSPLYRASAAPPVQGPSRSPLYRAPAAPPVQGPSRSPLNRAPAAPPCTGPQPLPPVQGPSRSPCTGPQPLPPVQGPSRSPLYRAPAAPPCTGPQPLPRYRAPATPPCTGPQPLPRYRAPATPPGTGPQPLPRYRAPAAPPGTGPQPLPPVQGLSRSPWYRAPAAPPVQGPSPSPWYRAPAAPPGKGLQPLPLVQGPSRSPWYRAPAAPPVQGPSSSPWYRAPAVPPGTGPQLLPPVQGLSSFPRYRAPAAPPGTGPQPLPPVQGLSSFPRYRAPAPPPGTGPQQLPPVHGPSRSPRYRAPAAPPGTGPQLLPRYRAPAPPPVQGPSCSPGTGPQPLPRYRAPAAPPGPQPLPPVQGPNRSPRYRAPAAPPGPQLLPL</sequence>
<dbReference type="EMBL" id="JAFBMS010000160">
    <property type="protein sequence ID" value="KAG9334170.1"/>
    <property type="molecule type" value="Genomic_DNA"/>
</dbReference>
<feature type="compositionally biased region" description="Pro residues" evidence="1">
    <location>
        <begin position="525"/>
        <end position="535"/>
    </location>
</feature>
<keyword evidence="3" id="KW-0732">Signal</keyword>
<keyword evidence="2" id="KW-1133">Transmembrane helix</keyword>
<dbReference type="OrthoDB" id="8758322at2759"/>
<evidence type="ECO:0000256" key="2">
    <source>
        <dbReference type="SAM" id="Phobius"/>
    </source>
</evidence>
<gene>
    <name evidence="5" type="ORF">JZ751_008529</name>
</gene>
<dbReference type="InterPro" id="IPR003961">
    <property type="entry name" value="FN3_dom"/>
</dbReference>
<dbReference type="Pfam" id="PF01108">
    <property type="entry name" value="Tissue_fac"/>
    <property type="match status" value="1"/>
</dbReference>
<dbReference type="Proteomes" id="UP000824540">
    <property type="component" value="Unassembled WGS sequence"/>
</dbReference>
<dbReference type="GO" id="GO:0004896">
    <property type="term" value="F:cytokine receptor activity"/>
    <property type="evidence" value="ECO:0007669"/>
    <property type="project" value="TreeGrafter"/>
</dbReference>
<accession>A0A8T2N439</accession>
<feature type="compositionally biased region" description="Low complexity" evidence="1">
    <location>
        <begin position="729"/>
        <end position="738"/>
    </location>
</feature>
<feature type="compositionally biased region" description="Pro residues" evidence="1">
    <location>
        <begin position="559"/>
        <end position="571"/>
    </location>
</feature>
<evidence type="ECO:0000313" key="6">
    <source>
        <dbReference type="Proteomes" id="UP000824540"/>
    </source>
</evidence>
<feature type="transmembrane region" description="Helical" evidence="2">
    <location>
        <begin position="238"/>
        <end position="259"/>
    </location>
</feature>
<feature type="compositionally biased region" description="Pro residues" evidence="1">
    <location>
        <begin position="508"/>
        <end position="518"/>
    </location>
</feature>
<feature type="compositionally biased region" description="Low complexity" evidence="1">
    <location>
        <begin position="712"/>
        <end position="722"/>
    </location>
</feature>
<dbReference type="InterPro" id="IPR050650">
    <property type="entry name" value="Type-II_Cytokine-TF_Rcpt"/>
</dbReference>
<evidence type="ECO:0000313" key="5">
    <source>
        <dbReference type="EMBL" id="KAG9334170.1"/>
    </source>
</evidence>
<feature type="compositionally biased region" description="Pro residues" evidence="1">
    <location>
        <begin position="789"/>
        <end position="799"/>
    </location>
</feature>
<protein>
    <recommendedName>
        <fullName evidence="4">Fibronectin type-III domain-containing protein</fullName>
    </recommendedName>
</protein>
<feature type="compositionally biased region" description="Pro residues" evidence="1">
    <location>
        <begin position="542"/>
        <end position="552"/>
    </location>
</feature>
<feature type="chain" id="PRO_5035720453" description="Fibronectin type-III domain-containing protein" evidence="3">
    <location>
        <begin position="19"/>
        <end position="799"/>
    </location>
</feature>
<feature type="compositionally biased region" description="Pro residues" evidence="1">
    <location>
        <begin position="696"/>
        <end position="711"/>
    </location>
</feature>
<dbReference type="SUPFAM" id="SSF49265">
    <property type="entry name" value="Fibronectin type III"/>
    <property type="match status" value="1"/>
</dbReference>
<feature type="non-terminal residue" evidence="5">
    <location>
        <position position="1"/>
    </location>
</feature>
<dbReference type="AlphaFoldDB" id="A0A8T2N439"/>
<feature type="compositionally biased region" description="Pro residues" evidence="1">
    <location>
        <begin position="465"/>
        <end position="479"/>
    </location>
</feature>
<comment type="caution">
    <text evidence="5">The sequence shown here is derived from an EMBL/GenBank/DDBJ whole genome shotgun (WGS) entry which is preliminary data.</text>
</comment>
<feature type="compositionally biased region" description="Low complexity" evidence="1">
    <location>
        <begin position="684"/>
        <end position="695"/>
    </location>
</feature>
<feature type="region of interest" description="Disordered" evidence="1">
    <location>
        <begin position="339"/>
        <end position="799"/>
    </location>
</feature>
<dbReference type="InterPro" id="IPR036116">
    <property type="entry name" value="FN3_sf"/>
</dbReference>
<feature type="compositionally biased region" description="Pro residues" evidence="1">
    <location>
        <begin position="671"/>
        <end position="683"/>
    </location>
</feature>
<evidence type="ECO:0000256" key="3">
    <source>
        <dbReference type="SAM" id="SignalP"/>
    </source>
</evidence>
<dbReference type="GO" id="GO:0005886">
    <property type="term" value="C:plasma membrane"/>
    <property type="evidence" value="ECO:0007669"/>
    <property type="project" value="TreeGrafter"/>
</dbReference>